<sequence length="1371" mass="144995">MHLELRLLTRDPASGEDGPESPPMLVLVADLPRDAADLLSRFARRFLADDDMAILTTATPVSVRIGGREYALSDSRSYGTFAGFAARFNDCDTIEYAYAAARPREPVVDLSSSIMSTYRGAVAWEREAPHFFPPPVAAPAGAGGAAGDGVAEATDDGATALRALRAQKRKEKTTSLAFPNGTRASVEWAATPPTAAQPLTLSSTLASPFRAALARDAALRASSPADLCAASPDDEVVNFYFQEHGALTNVVVAGGRAYVLWPDLLELACLRDVLERAFDVSPEAAIRLAPTPFEITCPFCDWRAGARMNDGGALRCHLDGARHEHADPTTVRRCHERLRRLLNHSSLGADEGLRRAPVAVPTPRPPTGGVLRLVPPGVRLAPAALALNALLVSGALERNHPMAERVLAWARLVSGEAVGWRATESLLPLERLIHRKGFIYEQRGGAGLSDLGRRCVPTLATIAATNDVLIGPDLLRRVRLAVQAASGPYSPGLLKIYARIAQACEGTVVVGAGDPSLRVEAVVVAAKFDGVPLTPDIGAVYNRLATAEARLVSPVICVGFVPPVDLSRARAFRAAALADPVAAKTELAKQHQVATNVDFYHVAIGGTALTLQVLESGMIVSMSNKNPAKLTWVAGAFCPATSLTTAVPPSGSTLTYPTSSLKMINASGMALIDDDKFLVVADAGQGSALVVVSYPYRWSASLEPSKVFRLAAIAGLEQAQLFDLARSGRPSPTLHQTMVIACVGSAGGGSLLVADVLLPLVPGREVLVKRRVLLSGAPCQVCVDASLCYVTVWGADSAAAAPDFVVEVNLLGLGHRQYGAAFPHEDTIWGVAVVLVKDSDGALRRRVVVGTVGGCQLVACDPDGVANAVLVGDRFQSGDGDGALGMARLSQPVGLVVSPHAGSSLYVASTAGQCDGSVRLVNFQTAGLVRFLRSLSELCEACSLVDDLKYIKRHLDRLNFADMNAYDDHLRRRPFLEAVGAARRATSYFVDNMDAMGAAVSRSGGVIATQGPEATPSSATVRRLLGDLQSLEDAFFELLDDGETGLARHVLDTTLDMGTDAVTTDAERSNAQQRMAQLNASQAELGSADEVICNEPGTIEDAILDGVQTPFCTRKPSDAKAYYVAPKGGSAISLEDVEKELAPLRTSAAPVLTQLSKPDNDAVACLRAYYPRSPTSRPGAKYRGMTPYAGESYEAARPRLEGGGADQESDEHGEGMEDPTAQLRFSIFVAAPAAPAESRSAAVQLVSHALVAGQCVVVRAPESPNYDICYDCARTRAAAKGLFECARCVRSYCRACLDLPGDAVRPPTWTCRGPHDPQQDRDFAAHCIECTVDSWSLMTITKVTRGGTSYGLLNLRVGPPSLAGGEDEGGP</sequence>
<gene>
    <name evidence="2" type="ORF">AURANDRAFT_68626</name>
</gene>
<organism evidence="3">
    <name type="scientific">Aureococcus anophagefferens</name>
    <name type="common">Harmful bloom alga</name>
    <dbReference type="NCBI Taxonomy" id="44056"/>
    <lineage>
        <taxon>Eukaryota</taxon>
        <taxon>Sar</taxon>
        <taxon>Stramenopiles</taxon>
        <taxon>Ochrophyta</taxon>
        <taxon>Pelagophyceae</taxon>
        <taxon>Pelagomonadales</taxon>
        <taxon>Pelagomonadaceae</taxon>
        <taxon>Aureococcus</taxon>
    </lineage>
</organism>
<dbReference type="GeneID" id="20226917"/>
<dbReference type="SUPFAM" id="SSF75011">
    <property type="entry name" value="3-carboxy-cis,cis-mucoante lactonizing enzyme"/>
    <property type="match status" value="1"/>
</dbReference>
<dbReference type="RefSeq" id="XP_009042581.1">
    <property type="nucleotide sequence ID" value="XM_009044333.1"/>
</dbReference>
<reference evidence="2 3" key="1">
    <citation type="journal article" date="2011" name="Proc. Natl. Acad. Sci. U.S.A.">
        <title>Niche of harmful alga Aureococcus anophagefferens revealed through ecogenomics.</title>
        <authorList>
            <person name="Gobler C.J."/>
            <person name="Berry D.L."/>
            <person name="Dyhrman S.T."/>
            <person name="Wilhelm S.W."/>
            <person name="Salamov A."/>
            <person name="Lobanov A.V."/>
            <person name="Zhang Y."/>
            <person name="Collier J.L."/>
            <person name="Wurch L.L."/>
            <person name="Kustka A.B."/>
            <person name="Dill B.D."/>
            <person name="Shah M."/>
            <person name="VerBerkmoes N.C."/>
            <person name="Kuo A."/>
            <person name="Terry A."/>
            <person name="Pangilinan J."/>
            <person name="Lindquist E.A."/>
            <person name="Lucas S."/>
            <person name="Paulsen I.T."/>
            <person name="Hattenrath-Lehmann T.K."/>
            <person name="Talmage S.C."/>
            <person name="Walker E.A."/>
            <person name="Koch F."/>
            <person name="Burson A.M."/>
            <person name="Marcoval M.A."/>
            <person name="Tang Y.Z."/>
            <person name="Lecleir G.R."/>
            <person name="Coyne K.J."/>
            <person name="Berg G.M."/>
            <person name="Bertrand E.M."/>
            <person name="Saito M.A."/>
            <person name="Gladyshev V.N."/>
            <person name="Grigoriev I.V."/>
        </authorList>
    </citation>
    <scope>NUCLEOTIDE SEQUENCE [LARGE SCALE GENOMIC DNA]</scope>
    <source>
        <strain evidence="3">CCMP 1984</strain>
    </source>
</reference>
<dbReference type="Proteomes" id="UP000002729">
    <property type="component" value="Unassembled WGS sequence"/>
</dbReference>
<protein>
    <submittedName>
        <fullName evidence="2">Uncharacterized protein</fullName>
    </submittedName>
</protein>
<accession>F0YQ90</accession>
<dbReference type="EMBL" id="GL833351">
    <property type="protein sequence ID" value="EGB02719.1"/>
    <property type="molecule type" value="Genomic_DNA"/>
</dbReference>
<feature type="region of interest" description="Disordered" evidence="1">
    <location>
        <begin position="1197"/>
        <end position="1217"/>
    </location>
</feature>
<dbReference type="InParanoid" id="F0YQ90"/>
<keyword evidence="3" id="KW-1185">Reference proteome</keyword>
<dbReference type="KEGG" id="aaf:AURANDRAFT_68626"/>
<evidence type="ECO:0000313" key="3">
    <source>
        <dbReference type="Proteomes" id="UP000002729"/>
    </source>
</evidence>
<evidence type="ECO:0000313" key="2">
    <source>
        <dbReference type="EMBL" id="EGB02719.1"/>
    </source>
</evidence>
<feature type="non-terminal residue" evidence="2">
    <location>
        <position position="1371"/>
    </location>
</feature>
<dbReference type="SUPFAM" id="SSF101898">
    <property type="entry name" value="NHL repeat"/>
    <property type="match status" value="1"/>
</dbReference>
<evidence type="ECO:0000256" key="1">
    <source>
        <dbReference type="SAM" id="MobiDB-lite"/>
    </source>
</evidence>
<name>F0YQ90_AURAN</name>
<proteinExistence type="predicted"/>